<comment type="subunit">
    <text evidence="9 10">The 4 large subunits of the cytochrome b6-f complex are cytochrome b6, subunit IV (17 kDa polypeptide, PetD), cytochrome f and the Rieske protein, while the 4 small subunits are PetG, PetL, PetM and PetN. The complex functions as a dimer.</text>
</comment>
<reference evidence="11" key="1">
    <citation type="journal article" date="2018" name="PLoS ONE">
        <title>Plastid genome analysis of three Nemaliophycidae red algal species suggests environmental adaptation for iron limited habitats.</title>
        <authorList>
            <person name="Cho C.H."/>
            <person name="Choi J.W."/>
            <person name="Lam D.W."/>
            <person name="Kim K.M."/>
            <person name="Yoon H.S."/>
        </authorList>
    </citation>
    <scope>NUCLEOTIDE SEQUENCE</scope>
</reference>
<dbReference type="EMBL" id="KX284725">
    <property type="protein sequence ID" value="AOM67494.1"/>
    <property type="molecule type" value="Genomic_DNA"/>
</dbReference>
<dbReference type="GO" id="GO:0009055">
    <property type="term" value="F:electron transfer activity"/>
    <property type="evidence" value="ECO:0007669"/>
    <property type="project" value="InterPro"/>
</dbReference>
<evidence type="ECO:0000256" key="5">
    <source>
        <dbReference type="ARBA" id="ARBA00022989"/>
    </source>
</evidence>
<feature type="transmembrane region" description="Helical" evidence="10">
    <location>
        <begin position="6"/>
        <end position="25"/>
    </location>
</feature>
<comment type="function">
    <text evidence="8 10">Component of the cytochrome b6-f complex, which mediates electron transfer between photosystem II (PSII) and photosystem I (PSI), cyclic electron flow around PSI, and state transitions. PetL is important for photoautotrophic growth as well as for electron transfer efficiency and stability of the cytochrome b6-f complex.</text>
</comment>
<accession>A0A1C9CGJ1</accession>
<keyword evidence="6 10" id="KW-0793">Thylakoid</keyword>
<evidence type="ECO:0000256" key="9">
    <source>
        <dbReference type="ARBA" id="ARBA00025834"/>
    </source>
</evidence>
<dbReference type="HAMAP" id="MF_00433">
    <property type="entry name" value="Cytb6_f_PetL"/>
    <property type="match status" value="1"/>
</dbReference>
<keyword evidence="2 10" id="KW-0813">Transport</keyword>
<protein>
    <recommendedName>
        <fullName evidence="10">Cytochrome b6-f complex subunit 6</fullName>
    </recommendedName>
    <alternativeName>
        <fullName evidence="10">Cytochrome b6-f complex subunit PetL</fullName>
    </alternativeName>
    <alternativeName>
        <fullName evidence="10">Cytochrome b6-f complex subunit VI</fullName>
    </alternativeName>
</protein>
<evidence type="ECO:0000256" key="1">
    <source>
        <dbReference type="ARBA" id="ARBA00004167"/>
    </source>
</evidence>
<keyword evidence="5 10" id="KW-1133">Transmembrane helix</keyword>
<comment type="subcellular location">
    <subcellularLocation>
        <location evidence="10">Cellular thylakoid membrane</location>
        <topology evidence="10">Single-pass membrane protein</topology>
    </subcellularLocation>
    <subcellularLocation>
        <location evidence="1">Membrane</location>
        <topology evidence="1">Single-pass membrane protein</topology>
    </subcellularLocation>
</comment>
<evidence type="ECO:0000256" key="4">
    <source>
        <dbReference type="ARBA" id="ARBA00022982"/>
    </source>
</evidence>
<evidence type="ECO:0000256" key="6">
    <source>
        <dbReference type="ARBA" id="ARBA00023078"/>
    </source>
</evidence>
<comment type="similarity">
    <text evidence="10">Belongs to the PetL family.</text>
</comment>
<sequence>MSIFISYISFLLFFMFLALALFFSLQSIKLI</sequence>
<dbReference type="GO" id="GO:0009512">
    <property type="term" value="C:cytochrome b6f complex"/>
    <property type="evidence" value="ECO:0007669"/>
    <property type="project" value="InterPro"/>
</dbReference>
<dbReference type="GO" id="GO:0042651">
    <property type="term" value="C:thylakoid membrane"/>
    <property type="evidence" value="ECO:0007669"/>
    <property type="project" value="UniProtKB-UniRule"/>
</dbReference>
<geneLocation type="plastid" evidence="11"/>
<organism evidence="11">
    <name type="scientific">Kumanoa americana</name>
    <dbReference type="NCBI Taxonomy" id="1196377"/>
    <lineage>
        <taxon>Eukaryota</taxon>
        <taxon>Rhodophyta</taxon>
        <taxon>Florideophyceae</taxon>
        <taxon>Nemaliophycidae</taxon>
        <taxon>Batrachospermales</taxon>
        <taxon>Batrachospermaceae</taxon>
        <taxon>Kumanoa</taxon>
    </lineage>
</organism>
<keyword evidence="11" id="KW-0934">Plastid</keyword>
<dbReference type="Pfam" id="PF05115">
    <property type="entry name" value="PetL"/>
    <property type="match status" value="1"/>
</dbReference>
<gene>
    <name evidence="10 11" type="primary">petL</name>
    <name evidence="11" type="ORF">Kuma_060</name>
</gene>
<evidence type="ECO:0000256" key="10">
    <source>
        <dbReference type="HAMAP-Rule" id="MF_00433"/>
    </source>
</evidence>
<keyword evidence="10" id="KW-0602">Photosynthesis</keyword>
<keyword evidence="4 10" id="KW-0249">Electron transport</keyword>
<dbReference type="GO" id="GO:0015979">
    <property type="term" value="P:photosynthesis"/>
    <property type="evidence" value="ECO:0007669"/>
    <property type="project" value="UniProtKB-KW"/>
</dbReference>
<name>A0A1C9CGJ1_9FLOR</name>
<keyword evidence="3 10" id="KW-0812">Transmembrane</keyword>
<dbReference type="RefSeq" id="YP_009297760.1">
    <property type="nucleotide sequence ID" value="NC_031178.1"/>
</dbReference>
<evidence type="ECO:0000256" key="3">
    <source>
        <dbReference type="ARBA" id="ARBA00022692"/>
    </source>
</evidence>
<dbReference type="GeneID" id="29056775"/>
<dbReference type="AlphaFoldDB" id="A0A1C9CGJ1"/>
<dbReference type="InterPro" id="IPR007802">
    <property type="entry name" value="Cyt_b6/f_cplx_su6"/>
</dbReference>
<evidence type="ECO:0000256" key="8">
    <source>
        <dbReference type="ARBA" id="ARBA00025197"/>
    </source>
</evidence>
<proteinExistence type="inferred from homology"/>
<evidence type="ECO:0000313" key="11">
    <source>
        <dbReference type="EMBL" id="AOM67494.1"/>
    </source>
</evidence>
<evidence type="ECO:0000256" key="7">
    <source>
        <dbReference type="ARBA" id="ARBA00023136"/>
    </source>
</evidence>
<keyword evidence="7 10" id="KW-0472">Membrane</keyword>
<evidence type="ECO:0000256" key="2">
    <source>
        <dbReference type="ARBA" id="ARBA00022448"/>
    </source>
</evidence>